<feature type="compositionally biased region" description="Basic and acidic residues" evidence="1">
    <location>
        <begin position="569"/>
        <end position="580"/>
    </location>
</feature>
<feature type="compositionally biased region" description="Gly residues" evidence="1">
    <location>
        <begin position="1011"/>
        <end position="1022"/>
    </location>
</feature>
<feature type="region of interest" description="Disordered" evidence="1">
    <location>
        <begin position="298"/>
        <end position="430"/>
    </location>
</feature>
<dbReference type="OrthoDB" id="26518at2759"/>
<evidence type="ECO:0000313" key="2">
    <source>
        <dbReference type="EMBL" id="KAG0729120.1"/>
    </source>
</evidence>
<organism evidence="2 3">
    <name type="scientific">Chionoecetes opilio</name>
    <name type="common">Atlantic snow crab</name>
    <name type="synonym">Cancer opilio</name>
    <dbReference type="NCBI Taxonomy" id="41210"/>
    <lineage>
        <taxon>Eukaryota</taxon>
        <taxon>Metazoa</taxon>
        <taxon>Ecdysozoa</taxon>
        <taxon>Arthropoda</taxon>
        <taxon>Crustacea</taxon>
        <taxon>Multicrustacea</taxon>
        <taxon>Malacostraca</taxon>
        <taxon>Eumalacostraca</taxon>
        <taxon>Eucarida</taxon>
        <taxon>Decapoda</taxon>
        <taxon>Pleocyemata</taxon>
        <taxon>Brachyura</taxon>
        <taxon>Eubrachyura</taxon>
        <taxon>Majoidea</taxon>
        <taxon>Majidae</taxon>
        <taxon>Chionoecetes</taxon>
    </lineage>
</organism>
<feature type="compositionally biased region" description="Acidic residues" evidence="1">
    <location>
        <begin position="387"/>
        <end position="398"/>
    </location>
</feature>
<feature type="compositionally biased region" description="Basic and acidic residues" evidence="1">
    <location>
        <begin position="600"/>
        <end position="619"/>
    </location>
</feature>
<feature type="region of interest" description="Disordered" evidence="1">
    <location>
        <begin position="34"/>
        <end position="102"/>
    </location>
</feature>
<feature type="compositionally biased region" description="Low complexity" evidence="1">
    <location>
        <begin position="729"/>
        <end position="742"/>
    </location>
</feature>
<feature type="compositionally biased region" description="Polar residues" evidence="1">
    <location>
        <begin position="958"/>
        <end position="971"/>
    </location>
</feature>
<feature type="compositionally biased region" description="Basic and acidic residues" evidence="1">
    <location>
        <begin position="181"/>
        <end position="201"/>
    </location>
</feature>
<accession>A0A8J5D4Z4</accession>
<feature type="compositionally biased region" description="Low complexity" evidence="1">
    <location>
        <begin position="935"/>
        <end position="944"/>
    </location>
</feature>
<sequence length="1125" mass="119307">MENLLSDIRAGFHQRKCAEMALTKNKRGKKLEVWQNGVPTSEDELSHCNSPRLSRRRMGSFSGPLANQGEGQPGENSPDVTPNGSLRRRRSRVPSEEDDNKLMDYLHTAGHDGSRERKSWSGVGVGVDRSFPAMLCGRPDPTAASEVGRGTALPPLHPGPSTTPLDKPAAPRPAQTQNWRQKIESWFKENEREERQSEELKRRLHQHRKSLDLETAMDEGGGGGVAPPSPLSTLPEDRPSDTPAAGYRRVYDDWKPSVDKTDVGRVMEAIEEAHTPIPSKQKDKSLWRKSNLNVANSCEAASTTTTTTASTPSTATTTTASRRLKRMRSRSNIEPGQVVQAVQGFREEDEEGEEDGESSRRSSLIKSLGRTDTLDTLKMYIRRPSQEDGEEDEEEEGQEGSGRKAPAAASAPAKASAKALASPSRSEQLIQKYRDSVDVSADVLRSIEEAEPRAARSVPAGRRGERRTPHTPASGASVRSALQQRLRDNLQPRLAGAIRSLGPDVEEEEAPRPPSVPRHLRRLSREEMESGVGGGEKLDKIDIDAENIETPPATRRALGGRSFRGLSSEGRRALTGEARRGTAPRVAADSSEGEGGASEAEGRGTQRLRRLADLARDGDSETETMLARQGSRTNSEPALEDDGLGDGRFERFSSVRKTLRHRREPRSTPDRAASPAMEEDSATRLRRWQHDLTEQQGSGGEGGGAAKSPDSWRDRITRKFRPGEKYEVAAAAAASQPRAPASERLPRRNKEAAARAADTRGSFRGLSSTRSTGGGSGGEGERKRSVFGEGARGVGKLFSRQDTGQPRRTPLESSPKSTTPSSPRASGRSEPRGTLSSARSASRSSLVSSRSSLTSAASVSTVRPARPPSRSTSASSVAGTRAAAPPRGTAATTSRGLGLRGLGRAGTEDYEGTQSSPATPKGEAAPATFPEHGRSSGSLHSSGGAATPARPLSRADSARSTGSLSKQSSEGSLRRPASRPGTGAASSRSKRPLAPAQVRPLAAADNRVRATGGGRSTAGGTSGTKVRRGDSGSSKENLSRSSSGNSRAPAAPSPAPAKTAVPPRPGASQRRPAGTTKGGGAPARKGGAIPAFMRPTTASSSKGGGEGPPRGKGRAATTPPRPAIK</sequence>
<dbReference type="Proteomes" id="UP000770661">
    <property type="component" value="Unassembled WGS sequence"/>
</dbReference>
<evidence type="ECO:0000313" key="3">
    <source>
        <dbReference type="Proteomes" id="UP000770661"/>
    </source>
</evidence>
<feature type="compositionally biased region" description="Low complexity" evidence="1">
    <location>
        <begin position="811"/>
        <end position="826"/>
    </location>
</feature>
<feature type="compositionally biased region" description="Polar residues" evidence="1">
    <location>
        <begin position="74"/>
        <end position="84"/>
    </location>
</feature>
<reference evidence="2" key="1">
    <citation type="submission" date="2020-07" db="EMBL/GenBank/DDBJ databases">
        <title>The High-quality genome of the commercially important snow crab, Chionoecetes opilio.</title>
        <authorList>
            <person name="Jeong J.-H."/>
            <person name="Ryu S."/>
        </authorList>
    </citation>
    <scope>NUCLEOTIDE SEQUENCE</scope>
    <source>
        <strain evidence="2">MADBK_172401_WGS</strain>
        <tissue evidence="2">Digestive gland</tissue>
    </source>
</reference>
<dbReference type="AlphaFoldDB" id="A0A8J5D4Z4"/>
<feature type="compositionally biased region" description="Acidic residues" evidence="1">
    <location>
        <begin position="347"/>
        <end position="356"/>
    </location>
</feature>
<feature type="compositionally biased region" description="Basic and acidic residues" evidence="1">
    <location>
        <begin position="710"/>
        <end position="727"/>
    </location>
</feature>
<feature type="compositionally biased region" description="Low complexity" evidence="1">
    <location>
        <begin position="759"/>
        <end position="771"/>
    </location>
</feature>
<feature type="region of interest" description="Disordered" evidence="1">
    <location>
        <begin position="138"/>
        <end position="251"/>
    </location>
</feature>
<proteinExistence type="predicted"/>
<feature type="compositionally biased region" description="Low complexity" evidence="1">
    <location>
        <begin position="834"/>
        <end position="897"/>
    </location>
</feature>
<gene>
    <name evidence="2" type="ORF">GWK47_030969</name>
</gene>
<name>A0A8J5D4Z4_CHIOP</name>
<feature type="compositionally biased region" description="Basic and acidic residues" evidence="1">
    <location>
        <begin position="445"/>
        <end position="454"/>
    </location>
</feature>
<feature type="region of interest" description="Disordered" evidence="1">
    <location>
        <begin position="445"/>
        <end position="1125"/>
    </location>
</feature>
<feature type="compositionally biased region" description="Low complexity" evidence="1">
    <location>
        <begin position="1031"/>
        <end position="1061"/>
    </location>
</feature>
<keyword evidence="3" id="KW-1185">Reference proteome</keyword>
<protein>
    <submittedName>
        <fullName evidence="2">Uncharacterized protein</fullName>
    </submittedName>
</protein>
<feature type="compositionally biased region" description="Basic and acidic residues" evidence="1">
    <location>
        <begin position="744"/>
        <end position="753"/>
    </location>
</feature>
<evidence type="ECO:0000256" key="1">
    <source>
        <dbReference type="SAM" id="MobiDB-lite"/>
    </source>
</evidence>
<feature type="compositionally biased region" description="Low complexity" evidence="1">
    <location>
        <begin position="300"/>
        <end position="321"/>
    </location>
</feature>
<feature type="compositionally biased region" description="Low complexity" evidence="1">
    <location>
        <begin position="404"/>
        <end position="424"/>
    </location>
</feature>
<dbReference type="EMBL" id="JACEEZ010001516">
    <property type="protein sequence ID" value="KAG0729120.1"/>
    <property type="molecule type" value="Genomic_DNA"/>
</dbReference>
<comment type="caution">
    <text evidence="2">The sequence shown here is derived from an EMBL/GenBank/DDBJ whole genome shotgun (WGS) entry which is preliminary data.</text>
</comment>